<name>A0A554WIV4_9BURK</name>
<organism evidence="1 2">
    <name type="scientific">Tepidimonas aquatica</name>
    <dbReference type="NCBI Taxonomy" id="247482"/>
    <lineage>
        <taxon>Bacteria</taxon>
        <taxon>Pseudomonadati</taxon>
        <taxon>Pseudomonadota</taxon>
        <taxon>Betaproteobacteria</taxon>
        <taxon>Burkholderiales</taxon>
        <taxon>Tepidimonas</taxon>
    </lineage>
</organism>
<dbReference type="Proteomes" id="UP000318554">
    <property type="component" value="Unassembled WGS sequence"/>
</dbReference>
<sequence>MLTGVSKFSKVSIFSGLNNLRDITLSAQYGTLCGYTEDVSHEGQCDLTVKHAGIAWVFEFKVVDGDQGTGEALRQLQARNYAAKYRGAPGIERVIEVGVEFSRTRRQVVGWDVRAR</sequence>
<evidence type="ECO:0000313" key="1">
    <source>
        <dbReference type="EMBL" id="TSE23502.1"/>
    </source>
</evidence>
<dbReference type="OrthoDB" id="9157603at2"/>
<proteinExistence type="predicted"/>
<protein>
    <submittedName>
        <fullName evidence="1">PD-(D/E)XK nuclease superfamily protein</fullName>
    </submittedName>
</protein>
<reference evidence="1 2" key="1">
    <citation type="submission" date="2019-07" db="EMBL/GenBank/DDBJ databases">
        <title>Tepidimonas aquatica CLN-1 draft genome.</title>
        <authorList>
            <person name="Da Costa M.S."/>
            <person name="Froufe H.J.C."/>
            <person name="Egas C."/>
            <person name="Albuquerque L."/>
        </authorList>
    </citation>
    <scope>NUCLEOTIDE SEQUENCE [LARGE SCALE GENOMIC DNA]</scope>
    <source>
        <strain evidence="1 2">CLN-1</strain>
    </source>
</reference>
<comment type="caution">
    <text evidence="1">The sequence shown here is derived from an EMBL/GenBank/DDBJ whole genome shotgun (WGS) entry which is preliminary data.</text>
</comment>
<dbReference type="AlphaFoldDB" id="A0A554WIV4"/>
<accession>A0A554WIV4</accession>
<gene>
    <name evidence="1" type="ORF">Taqua_01774</name>
</gene>
<dbReference type="EMBL" id="VJNA01000021">
    <property type="protein sequence ID" value="TSE23502.1"/>
    <property type="molecule type" value="Genomic_DNA"/>
</dbReference>
<keyword evidence="2" id="KW-1185">Reference proteome</keyword>
<dbReference type="InterPro" id="IPR012547">
    <property type="entry name" value="PDDEXK_9"/>
</dbReference>
<dbReference type="Pfam" id="PF08011">
    <property type="entry name" value="PDDEXK_9"/>
    <property type="match status" value="1"/>
</dbReference>
<evidence type="ECO:0000313" key="2">
    <source>
        <dbReference type="Proteomes" id="UP000318554"/>
    </source>
</evidence>